<evidence type="ECO:0000256" key="1">
    <source>
        <dbReference type="SAM" id="MobiDB-lite"/>
    </source>
</evidence>
<comment type="caution">
    <text evidence="2">The sequence shown here is derived from an EMBL/GenBank/DDBJ whole genome shotgun (WGS) entry which is preliminary data.</text>
</comment>
<name>A0A9Q3GJN4_9BASI</name>
<feature type="compositionally biased region" description="Basic and acidic residues" evidence="1">
    <location>
        <begin position="1"/>
        <end position="25"/>
    </location>
</feature>
<evidence type="ECO:0000313" key="3">
    <source>
        <dbReference type="Proteomes" id="UP000765509"/>
    </source>
</evidence>
<gene>
    <name evidence="2" type="ORF">O181_009673</name>
</gene>
<reference evidence="2" key="1">
    <citation type="submission" date="2021-03" db="EMBL/GenBank/DDBJ databases">
        <title>Draft genome sequence of rust myrtle Austropuccinia psidii MF-1, a brazilian biotype.</title>
        <authorList>
            <person name="Quecine M.C."/>
            <person name="Pachon D.M.R."/>
            <person name="Bonatelli M.L."/>
            <person name="Correr F.H."/>
            <person name="Franceschini L.M."/>
            <person name="Leite T.F."/>
            <person name="Margarido G.R.A."/>
            <person name="Almeida C.A."/>
            <person name="Ferrarezi J.A."/>
            <person name="Labate C.A."/>
        </authorList>
    </citation>
    <scope>NUCLEOTIDE SEQUENCE</scope>
    <source>
        <strain evidence="2">MF-1</strain>
    </source>
</reference>
<dbReference type="OrthoDB" id="3039677at2759"/>
<feature type="compositionally biased region" description="Basic and acidic residues" evidence="1">
    <location>
        <begin position="32"/>
        <end position="41"/>
    </location>
</feature>
<dbReference type="AlphaFoldDB" id="A0A9Q3GJN4"/>
<sequence length="202" mass="23153">MHPSTSREHWAKNSERVNEYAEESRLQISLEKFPDLVKESKPGQTKSENNYSSDSNEPLDHGYKPNSKGKCLVPAPNPPNTSTIKNILKPLVDELLKRDQTINIQTFQVPIGRNSRIVLAELIGDIVPTHKLSGFESHSAHWPCTWCEVIKKDLEKVMIGKNRNKHDTLGLSVRWLNEKEIRQHKILVKKTGVRWSELNHLP</sequence>
<proteinExistence type="predicted"/>
<keyword evidence="3" id="KW-1185">Reference proteome</keyword>
<protein>
    <submittedName>
        <fullName evidence="2">Uncharacterized protein</fullName>
    </submittedName>
</protein>
<evidence type="ECO:0000313" key="2">
    <source>
        <dbReference type="EMBL" id="MBW0469958.1"/>
    </source>
</evidence>
<dbReference type="EMBL" id="AVOT02002322">
    <property type="protein sequence ID" value="MBW0469958.1"/>
    <property type="molecule type" value="Genomic_DNA"/>
</dbReference>
<organism evidence="2 3">
    <name type="scientific">Austropuccinia psidii MF-1</name>
    <dbReference type="NCBI Taxonomy" id="1389203"/>
    <lineage>
        <taxon>Eukaryota</taxon>
        <taxon>Fungi</taxon>
        <taxon>Dikarya</taxon>
        <taxon>Basidiomycota</taxon>
        <taxon>Pucciniomycotina</taxon>
        <taxon>Pucciniomycetes</taxon>
        <taxon>Pucciniales</taxon>
        <taxon>Sphaerophragmiaceae</taxon>
        <taxon>Austropuccinia</taxon>
    </lineage>
</organism>
<dbReference type="Proteomes" id="UP000765509">
    <property type="component" value="Unassembled WGS sequence"/>
</dbReference>
<accession>A0A9Q3GJN4</accession>
<feature type="region of interest" description="Disordered" evidence="1">
    <location>
        <begin position="1"/>
        <end position="71"/>
    </location>
</feature>
<feature type="compositionally biased region" description="Polar residues" evidence="1">
    <location>
        <begin position="42"/>
        <end position="56"/>
    </location>
</feature>